<proteinExistence type="predicted"/>
<reference evidence="2 3" key="1">
    <citation type="submission" date="2023-05" db="EMBL/GenBank/DDBJ databases">
        <title>B98-5 Cell Line De Novo Hybrid Assembly: An Optical Mapping Approach.</title>
        <authorList>
            <person name="Kananen K."/>
            <person name="Auerbach J.A."/>
            <person name="Kautto E."/>
            <person name="Blachly J.S."/>
        </authorList>
    </citation>
    <scope>NUCLEOTIDE SEQUENCE [LARGE SCALE GENOMIC DNA]</scope>
    <source>
        <strain evidence="2">B95-8</strain>
        <tissue evidence="2">Cell line</tissue>
    </source>
</reference>
<feature type="compositionally biased region" description="Basic and acidic residues" evidence="1">
    <location>
        <begin position="31"/>
        <end position="41"/>
    </location>
</feature>
<feature type="region of interest" description="Disordered" evidence="1">
    <location>
        <begin position="1"/>
        <end position="73"/>
    </location>
</feature>
<name>A0ABQ9V9S9_SAGOE</name>
<feature type="region of interest" description="Disordered" evidence="1">
    <location>
        <begin position="88"/>
        <end position="113"/>
    </location>
</feature>
<evidence type="ECO:0000313" key="2">
    <source>
        <dbReference type="EMBL" id="KAK2105684.1"/>
    </source>
</evidence>
<gene>
    <name evidence="2" type="ORF">P7K49_015198</name>
</gene>
<protein>
    <recommendedName>
        <fullName evidence="4">Androgen receptor</fullName>
    </recommendedName>
</protein>
<comment type="caution">
    <text evidence="2">The sequence shown here is derived from an EMBL/GenBank/DDBJ whole genome shotgun (WGS) entry which is preliminary data.</text>
</comment>
<keyword evidence="3" id="KW-1185">Reference proteome</keyword>
<dbReference type="Proteomes" id="UP001266305">
    <property type="component" value="Unassembled WGS sequence"/>
</dbReference>
<organism evidence="2 3">
    <name type="scientific">Saguinus oedipus</name>
    <name type="common">Cotton-top tamarin</name>
    <name type="synonym">Oedipomidas oedipus</name>
    <dbReference type="NCBI Taxonomy" id="9490"/>
    <lineage>
        <taxon>Eukaryota</taxon>
        <taxon>Metazoa</taxon>
        <taxon>Chordata</taxon>
        <taxon>Craniata</taxon>
        <taxon>Vertebrata</taxon>
        <taxon>Euteleostomi</taxon>
        <taxon>Mammalia</taxon>
        <taxon>Eutheria</taxon>
        <taxon>Euarchontoglires</taxon>
        <taxon>Primates</taxon>
        <taxon>Haplorrhini</taxon>
        <taxon>Platyrrhini</taxon>
        <taxon>Cebidae</taxon>
        <taxon>Callitrichinae</taxon>
        <taxon>Saguinus</taxon>
    </lineage>
</organism>
<sequence length="113" mass="11543">MRDSLVPALRPGAVAASVQRSPQHHALQGREAQRDLGHRQAETWSGQGPQGDRECTFGGSPSTGNPEGTEPVQGALAAPMGVSSTPALPYGSAWTAPAPPQAHLSPSAASQQA</sequence>
<dbReference type="EMBL" id="JASSZA010000007">
    <property type="protein sequence ID" value="KAK2105684.1"/>
    <property type="molecule type" value="Genomic_DNA"/>
</dbReference>
<evidence type="ECO:0008006" key="4">
    <source>
        <dbReference type="Google" id="ProtNLM"/>
    </source>
</evidence>
<accession>A0ABQ9V9S9</accession>
<evidence type="ECO:0000313" key="3">
    <source>
        <dbReference type="Proteomes" id="UP001266305"/>
    </source>
</evidence>
<evidence type="ECO:0000256" key="1">
    <source>
        <dbReference type="SAM" id="MobiDB-lite"/>
    </source>
</evidence>